<reference evidence="2 3" key="1">
    <citation type="submission" date="2021-10" db="EMBL/GenBank/DDBJ databases">
        <title>Lutispora strain m25 sp. nov., a thermophilic, non-spore-forming bacterium isolated from a lab-scale methanogenic bioreactor digesting anaerobic sludge.</title>
        <authorList>
            <person name="El Houari A."/>
            <person name="Mcdonald J."/>
        </authorList>
    </citation>
    <scope>NUCLEOTIDE SEQUENCE [LARGE SCALE GENOMIC DNA]</scope>
    <source>
        <strain evidence="3">m25</strain>
    </source>
</reference>
<sequence length="212" mass="23420">MNYFTQIFSGLKELKGVTILILLVLVGLSLFLAYSSKNKKTNTKILVYGGLCIAMSFVLSYIKLYHWPQGGSITPGSMLPIFIFAFIFGPRAGLIAGIAYGFLQFIQGPYIMHWTQVLLDYPIAFGVMGLAGLNRRWLPASVIIGGFSRFMAHFISGFVFFGSFAPEGMNPIWYSFTVNFPLMGTETAICLAIALIPQFKAAIEKLKKNALS</sequence>
<dbReference type="NCBIfam" id="TIGR02357">
    <property type="entry name" value="ECF_ThiT_YuaJ"/>
    <property type="match status" value="1"/>
</dbReference>
<keyword evidence="1" id="KW-0812">Transmembrane</keyword>
<evidence type="ECO:0000313" key="3">
    <source>
        <dbReference type="Proteomes" id="UP001651880"/>
    </source>
</evidence>
<keyword evidence="1" id="KW-0472">Membrane</keyword>
<keyword evidence="3" id="KW-1185">Reference proteome</keyword>
<dbReference type="InterPro" id="IPR012651">
    <property type="entry name" value="Thia_Transptr_ThiT"/>
</dbReference>
<gene>
    <name evidence="2" type="primary">thiT</name>
    <name evidence="2" type="ORF">LJD61_02415</name>
</gene>
<name>A0ABT1NAW0_9FIRM</name>
<feature type="transmembrane region" description="Helical" evidence="1">
    <location>
        <begin position="172"/>
        <end position="196"/>
    </location>
</feature>
<proteinExistence type="predicted"/>
<dbReference type="RefSeq" id="WP_255225883.1">
    <property type="nucleotide sequence ID" value="NZ_JAJEKE010000001.1"/>
</dbReference>
<dbReference type="EMBL" id="JAJEKE010000001">
    <property type="protein sequence ID" value="MCQ1528403.1"/>
    <property type="molecule type" value="Genomic_DNA"/>
</dbReference>
<evidence type="ECO:0000256" key="1">
    <source>
        <dbReference type="SAM" id="Phobius"/>
    </source>
</evidence>
<organism evidence="2 3">
    <name type="scientific">Lutispora saccharofermentans</name>
    <dbReference type="NCBI Taxonomy" id="3024236"/>
    <lineage>
        <taxon>Bacteria</taxon>
        <taxon>Bacillati</taxon>
        <taxon>Bacillota</taxon>
        <taxon>Clostridia</taxon>
        <taxon>Lutisporales</taxon>
        <taxon>Lutisporaceae</taxon>
        <taxon>Lutispora</taxon>
    </lineage>
</organism>
<evidence type="ECO:0000313" key="2">
    <source>
        <dbReference type="EMBL" id="MCQ1528403.1"/>
    </source>
</evidence>
<feature type="transmembrane region" description="Helical" evidence="1">
    <location>
        <begin position="46"/>
        <end position="67"/>
    </location>
</feature>
<dbReference type="Pfam" id="PF09515">
    <property type="entry name" value="Thia_YuaJ"/>
    <property type="match status" value="1"/>
</dbReference>
<accession>A0ABT1NAW0</accession>
<dbReference type="Proteomes" id="UP001651880">
    <property type="component" value="Unassembled WGS sequence"/>
</dbReference>
<protein>
    <submittedName>
        <fullName evidence="2">Energy-coupled thiamine transporter ThiT</fullName>
    </submittedName>
</protein>
<comment type="caution">
    <text evidence="2">The sequence shown here is derived from an EMBL/GenBank/DDBJ whole genome shotgun (WGS) entry which is preliminary data.</text>
</comment>
<keyword evidence="1" id="KW-1133">Transmembrane helix</keyword>
<feature type="transmembrane region" description="Helical" evidence="1">
    <location>
        <begin position="16"/>
        <end position="34"/>
    </location>
</feature>
<dbReference type="Gene3D" id="1.10.1760.20">
    <property type="match status" value="1"/>
</dbReference>
<feature type="transmembrane region" description="Helical" evidence="1">
    <location>
        <begin position="79"/>
        <end position="103"/>
    </location>
</feature>
<feature type="transmembrane region" description="Helical" evidence="1">
    <location>
        <begin position="137"/>
        <end position="160"/>
    </location>
</feature>